<evidence type="ECO:0000256" key="2">
    <source>
        <dbReference type="ARBA" id="ARBA00022723"/>
    </source>
</evidence>
<evidence type="ECO:0000256" key="4">
    <source>
        <dbReference type="ARBA" id="ARBA00023004"/>
    </source>
</evidence>
<keyword evidence="2" id="KW-0479">Metal-binding</keyword>
<keyword evidence="8" id="KW-1185">Reference proteome</keyword>
<dbReference type="InterPro" id="IPR006656">
    <property type="entry name" value="Mopterin_OxRdtase"/>
</dbReference>
<feature type="domain" description="4Fe-4S Mo/W bis-MGD-type" evidence="6">
    <location>
        <begin position="4"/>
        <end position="60"/>
    </location>
</feature>
<evidence type="ECO:0000256" key="1">
    <source>
        <dbReference type="ARBA" id="ARBA00022485"/>
    </source>
</evidence>
<keyword evidence="1" id="KW-0004">4Fe-4S</keyword>
<evidence type="ECO:0000256" key="5">
    <source>
        <dbReference type="ARBA" id="ARBA00023014"/>
    </source>
</evidence>
<keyword evidence="5" id="KW-0411">Iron-sulfur</keyword>
<name>A0ABW2JYZ9_9ACTN</name>
<dbReference type="PANTHER" id="PTHR43105:SF9">
    <property type="entry name" value="NADPH-FE(3+) OXIDOREDUCTASE SUBUNIT ALPHA"/>
    <property type="match status" value="1"/>
</dbReference>
<dbReference type="Gene3D" id="2.20.25.90">
    <property type="entry name" value="ADC-like domains"/>
    <property type="match status" value="1"/>
</dbReference>
<dbReference type="InterPro" id="IPR009010">
    <property type="entry name" value="Asp_de-COase-like_dom_sf"/>
</dbReference>
<dbReference type="SMART" id="SM00926">
    <property type="entry name" value="Molybdop_Fe4S4"/>
    <property type="match status" value="1"/>
</dbReference>
<dbReference type="Proteomes" id="UP001596523">
    <property type="component" value="Unassembled WGS sequence"/>
</dbReference>
<reference evidence="8" key="1">
    <citation type="journal article" date="2019" name="Int. J. Syst. Evol. Microbiol.">
        <title>The Global Catalogue of Microorganisms (GCM) 10K type strain sequencing project: providing services to taxonomists for standard genome sequencing and annotation.</title>
        <authorList>
            <consortium name="The Broad Institute Genomics Platform"/>
            <consortium name="The Broad Institute Genome Sequencing Center for Infectious Disease"/>
            <person name="Wu L."/>
            <person name="Ma J."/>
        </authorList>
    </citation>
    <scope>NUCLEOTIDE SEQUENCE [LARGE SCALE GENOMIC DNA]</scope>
    <source>
        <strain evidence="8">SYNS20</strain>
    </source>
</reference>
<dbReference type="Pfam" id="PF01568">
    <property type="entry name" value="Molydop_binding"/>
    <property type="match status" value="1"/>
</dbReference>
<dbReference type="Gene3D" id="3.40.228.10">
    <property type="entry name" value="Dimethylsulfoxide Reductase, domain 2"/>
    <property type="match status" value="1"/>
</dbReference>
<organism evidence="7 8">
    <name type="scientific">Streptomyces monticola</name>
    <dbReference type="NCBI Taxonomy" id="2666263"/>
    <lineage>
        <taxon>Bacteria</taxon>
        <taxon>Bacillati</taxon>
        <taxon>Actinomycetota</taxon>
        <taxon>Actinomycetes</taxon>
        <taxon>Kitasatosporales</taxon>
        <taxon>Streptomycetaceae</taxon>
        <taxon>Streptomyces</taxon>
    </lineage>
</organism>
<keyword evidence="3" id="KW-0560">Oxidoreductase</keyword>
<dbReference type="Pfam" id="PF00384">
    <property type="entry name" value="Molybdopterin"/>
    <property type="match status" value="1"/>
</dbReference>
<dbReference type="Pfam" id="PF04879">
    <property type="entry name" value="Molybdop_Fe4S4"/>
    <property type="match status" value="1"/>
</dbReference>
<dbReference type="RefSeq" id="WP_381841576.1">
    <property type="nucleotide sequence ID" value="NZ_JBHTCF010000039.1"/>
</dbReference>
<evidence type="ECO:0000313" key="7">
    <source>
        <dbReference type="EMBL" id="MFC7310651.1"/>
    </source>
</evidence>
<dbReference type="InterPro" id="IPR006963">
    <property type="entry name" value="Mopterin_OxRdtase_4Fe-4S_dom"/>
</dbReference>
<evidence type="ECO:0000256" key="3">
    <source>
        <dbReference type="ARBA" id="ARBA00023002"/>
    </source>
</evidence>
<keyword evidence="4" id="KW-0408">Iron</keyword>
<dbReference type="InterPro" id="IPR050123">
    <property type="entry name" value="Prok_molybdopt-oxidoreductase"/>
</dbReference>
<accession>A0ABW2JYZ9</accession>
<dbReference type="SUPFAM" id="SSF50692">
    <property type="entry name" value="ADC-like"/>
    <property type="match status" value="1"/>
</dbReference>
<dbReference type="Gene3D" id="2.40.40.20">
    <property type="match status" value="1"/>
</dbReference>
<dbReference type="EMBL" id="JBHTCF010000039">
    <property type="protein sequence ID" value="MFC7310651.1"/>
    <property type="molecule type" value="Genomic_DNA"/>
</dbReference>
<sequence length="759" mass="83073">MTEAAWRTSACILCECNCGIEIQLDGRRLARIRGDKSHPASAGYTCEKALRLDHYQNGRHRLTSPLRRRPDGTFEEIDWDTALGEIAQRLTAVKDTHGGEKIFFFGGGGQGNHLGGLHTRALQSALGSRYFSNALAQEKTGEMWVDGKLYGGHTKGDFEHAEVVLFLGKNPWQSHSFPRARPALRELAKDPDRTMIVMDPRRSETAAMADLHLQVRPGTDAWCLAAMLAVLIEEGLLDREFIAAHTTGTEGIVEALTEVPVTEYAERCGVPEELIRTAARRIGTAVSVTTYEDLGTQQAPHSTLVSYLNKLLWILTGNFGRPGTMYLHSAFAPLTGPSAGGGRKSSRGRRTPVTGAKIIAGLVPCNSIAEEILTDHPERFRAMWIESANPAHSLADSPTFARALDALDLVVVVDVALTETGRHADYVLPAASQYEKWEATFFNSEFPHNSFQLRPPVLDPLPGTLPEPEIYARLLRRLGAAPPELLATLTEAARLSRPAFTKAFFDAVAADPAVLGLAPHLLYETLGAALPEHLRATAPVWGLAQLCALNHPDAVRRAGFADGDELFDAILERPSGVTFTVDEWSDVWNYVRREDRRFTVDIPELTEWLRQLKDDEPRSCGDFPLVLAAGERRSFTANTIYRDPRWRRRDRDGALRVSPADAERLGLATGSAARLVTERGSAQVVVEVTDMMRAGHISLPNGLGVDHPEHGSAGVAPNELTSLHHRDPVAGTPWHKYVPARVEPLETAPVAQAPVSSGG</sequence>
<proteinExistence type="predicted"/>
<dbReference type="InterPro" id="IPR006657">
    <property type="entry name" value="MoPterin_dinucl-bd_dom"/>
</dbReference>
<evidence type="ECO:0000313" key="8">
    <source>
        <dbReference type="Proteomes" id="UP001596523"/>
    </source>
</evidence>
<dbReference type="Gene3D" id="3.40.50.740">
    <property type="match status" value="1"/>
</dbReference>
<comment type="caution">
    <text evidence="7">The sequence shown here is derived from an EMBL/GenBank/DDBJ whole genome shotgun (WGS) entry which is preliminary data.</text>
</comment>
<protein>
    <submittedName>
        <fullName evidence="7">Molybdopterin-dependent oxidoreductase</fullName>
    </submittedName>
</protein>
<evidence type="ECO:0000259" key="6">
    <source>
        <dbReference type="PROSITE" id="PS51669"/>
    </source>
</evidence>
<dbReference type="PROSITE" id="PS51669">
    <property type="entry name" value="4FE4S_MOW_BIS_MGD"/>
    <property type="match status" value="1"/>
</dbReference>
<gene>
    <name evidence="7" type="ORF">ACFQVC_41370</name>
</gene>
<dbReference type="PANTHER" id="PTHR43105">
    <property type="entry name" value="RESPIRATORY NITRATE REDUCTASE"/>
    <property type="match status" value="1"/>
</dbReference>
<dbReference type="SUPFAM" id="SSF53706">
    <property type="entry name" value="Formate dehydrogenase/DMSO reductase, domains 1-3"/>
    <property type="match status" value="1"/>
</dbReference>